<dbReference type="Proteomes" id="UP001523234">
    <property type="component" value="Unassembled WGS sequence"/>
</dbReference>
<evidence type="ECO:0000256" key="2">
    <source>
        <dbReference type="SAM" id="Phobius"/>
    </source>
</evidence>
<reference evidence="3 4" key="1">
    <citation type="submission" date="2022-06" db="EMBL/GenBank/DDBJ databases">
        <title>Fructobacillus taiwanensis sp. nov., isolated from the honeybee.</title>
        <authorList>
            <person name="Chen Y.-S."/>
            <person name="Wang L.-T."/>
            <person name="Lee Y.-S."/>
            <person name="Chang Y.-C."/>
            <person name="Wu H.-C."/>
            <person name="Liao C.-Y."/>
            <person name="Chen W.-H."/>
            <person name="Deng J.-N."/>
            <person name="Wang Y.-H."/>
        </authorList>
    </citation>
    <scope>NUCLEOTIDE SEQUENCE [LARGE SCALE GENOMIC DNA]</scope>
    <source>
        <strain evidence="3 4">W13</strain>
    </source>
</reference>
<organism evidence="3 4">
    <name type="scientific">Fructobacillus apis</name>
    <dbReference type="NCBI Taxonomy" id="2935017"/>
    <lineage>
        <taxon>Bacteria</taxon>
        <taxon>Bacillati</taxon>
        <taxon>Bacillota</taxon>
        <taxon>Bacilli</taxon>
        <taxon>Lactobacillales</taxon>
        <taxon>Lactobacillaceae</taxon>
        <taxon>Fructobacillus</taxon>
    </lineage>
</organism>
<feature type="transmembrane region" description="Helical" evidence="2">
    <location>
        <begin position="165"/>
        <end position="181"/>
    </location>
</feature>
<evidence type="ECO:0000313" key="4">
    <source>
        <dbReference type="Proteomes" id="UP001523234"/>
    </source>
</evidence>
<sequence length="238" mass="27525">MNLPVKGVIQILLDNIESESNLRKIINSNGQVAKKKTKELLDDDLSDALDVILGPGKYIMIHNDVSGDRFIIYESDPQLSLVIVWTKDDLSKTINRARKFLDEQKKNYKRQLKDESFEMFSINPDAHKYFYAFKKDSFLYDDTIEIKEEQNLKITFNKMLEEKEWIVVISSILLLVLGLCLKNVEVIGAQIISLAVQLGFSFIKKKKMRASVESFNFTQEKVMDDEDDENLKFGDLNK</sequence>
<evidence type="ECO:0000256" key="1">
    <source>
        <dbReference type="SAM" id="Coils"/>
    </source>
</evidence>
<keyword evidence="2" id="KW-1133">Transmembrane helix</keyword>
<dbReference type="RefSeq" id="WP_252443778.1">
    <property type="nucleotide sequence ID" value="NZ_JAMWYK010000007.1"/>
</dbReference>
<keyword evidence="4" id="KW-1185">Reference proteome</keyword>
<gene>
    <name evidence="3" type="ORF">NFX39_05445</name>
</gene>
<feature type="coiled-coil region" evidence="1">
    <location>
        <begin position="87"/>
        <end position="118"/>
    </location>
</feature>
<keyword evidence="2" id="KW-0812">Transmembrane</keyword>
<dbReference type="EMBL" id="JAMWYK010000007">
    <property type="protein sequence ID" value="MCO0832522.1"/>
    <property type="molecule type" value="Genomic_DNA"/>
</dbReference>
<evidence type="ECO:0000313" key="3">
    <source>
        <dbReference type="EMBL" id="MCO0832522.1"/>
    </source>
</evidence>
<proteinExistence type="predicted"/>
<name>A0ABT0ZRB1_9LACO</name>
<keyword evidence="2" id="KW-0472">Membrane</keyword>
<comment type="caution">
    <text evidence="3">The sequence shown here is derived from an EMBL/GenBank/DDBJ whole genome shotgun (WGS) entry which is preliminary data.</text>
</comment>
<accession>A0ABT0ZRB1</accession>
<keyword evidence="1" id="KW-0175">Coiled coil</keyword>
<protein>
    <submittedName>
        <fullName evidence="3">Uncharacterized protein</fullName>
    </submittedName>
</protein>
<feature type="transmembrane region" description="Helical" evidence="2">
    <location>
        <begin position="187"/>
        <end position="203"/>
    </location>
</feature>